<keyword evidence="3" id="KW-1185">Reference proteome</keyword>
<name>A0A848L5N7_9ACTN</name>
<comment type="caution">
    <text evidence="2">The sequence shown here is derived from an EMBL/GenBank/DDBJ whole genome shotgun (WGS) entry which is preliminary data.</text>
</comment>
<evidence type="ECO:0000313" key="2">
    <source>
        <dbReference type="EMBL" id="NMO03963.1"/>
    </source>
</evidence>
<evidence type="ECO:0000256" key="1">
    <source>
        <dbReference type="SAM" id="SignalP"/>
    </source>
</evidence>
<reference evidence="2 3" key="1">
    <citation type="submission" date="2020-04" db="EMBL/GenBank/DDBJ databases">
        <title>Gordonia sp. nov. TBRC 11910.</title>
        <authorList>
            <person name="Suriyachadkun C."/>
        </authorList>
    </citation>
    <scope>NUCLEOTIDE SEQUENCE [LARGE SCALE GENOMIC DNA]</scope>
    <source>
        <strain evidence="2 3">TBRC 11910</strain>
    </source>
</reference>
<dbReference type="Gene3D" id="2.60.40.1650">
    <property type="entry name" value="Porin MspA (Ig-like beta-sandwich domain)"/>
    <property type="match status" value="2"/>
</dbReference>
<dbReference type="Pfam" id="PF09203">
    <property type="entry name" value="MspA"/>
    <property type="match status" value="1"/>
</dbReference>
<protein>
    <submittedName>
        <fullName evidence="2">MspA family porin</fullName>
    </submittedName>
</protein>
<dbReference type="EMBL" id="JABBNB010000029">
    <property type="protein sequence ID" value="NMO03963.1"/>
    <property type="molecule type" value="Genomic_DNA"/>
</dbReference>
<evidence type="ECO:0000313" key="3">
    <source>
        <dbReference type="Proteomes" id="UP000550729"/>
    </source>
</evidence>
<gene>
    <name evidence="2" type="ORF">HH308_22365</name>
</gene>
<dbReference type="InterPro" id="IPR015286">
    <property type="entry name" value="Porin_fam_mycobact-type"/>
</dbReference>
<dbReference type="Proteomes" id="UP000550729">
    <property type="component" value="Unassembled WGS sequence"/>
</dbReference>
<accession>A0A848L5N7</accession>
<organism evidence="2 3">
    <name type="scientific">Gordonia asplenii</name>
    <dbReference type="NCBI Taxonomy" id="2725283"/>
    <lineage>
        <taxon>Bacteria</taxon>
        <taxon>Bacillati</taxon>
        <taxon>Actinomycetota</taxon>
        <taxon>Actinomycetes</taxon>
        <taxon>Mycobacteriales</taxon>
        <taxon>Gordoniaceae</taxon>
        <taxon>Gordonia</taxon>
    </lineage>
</organism>
<feature type="signal peptide" evidence="1">
    <location>
        <begin position="1"/>
        <end position="27"/>
    </location>
</feature>
<dbReference type="RefSeq" id="WP_170196467.1">
    <property type="nucleotide sequence ID" value="NZ_JABBNB010000029.1"/>
</dbReference>
<sequence>MKKIISAALAVSGLSAAVVGLSTPAVANADVRIVLPSQTDSLQMGDGTVVSLTRSNERANINPSLGGTPLHRNAWVSATYDARTSKKANKIKIQAGYIVGCQVNLGGLTSTSGGSATGTSSLSAASVSSGASVSIGPGQAVNYYINDWERADDFGAAKHDGKITYKKATHGRLSYTNETIMVNGCAGYAQARSFANVFVDTDNARQILTFYGRPFSLG</sequence>
<proteinExistence type="predicted"/>
<dbReference type="AlphaFoldDB" id="A0A848L5N7"/>
<keyword evidence="1" id="KW-0732">Signal</keyword>
<feature type="chain" id="PRO_5038865631" evidence="1">
    <location>
        <begin position="28"/>
        <end position="218"/>
    </location>
</feature>